<comment type="subunit">
    <text evidence="2">Tetramer of two alpha and two beta chains.</text>
</comment>
<protein>
    <recommendedName>
        <fullName evidence="12">Tryptophan synthase</fullName>
    </recommendedName>
</protein>
<evidence type="ECO:0008006" key="12">
    <source>
        <dbReference type="Google" id="ProtNLM"/>
    </source>
</evidence>
<sequence>MEEIKASGRKAFIPYLCAGDPDLATTSLALKQIDEAGADVIELGVPYSDPLADGPAIQSAATRALQSGTTLDAVFDMLRALAPELQAPVIMFTYYNPILARGLDTFCRQLKDAGASGLLVPDLPLEETSEVREACAAAGLELVLLTTPTTPKDRMTEIARATQGFVYLVSVTGVTGVRDSVATGVEGLIDMLHNVTDKPVAVGFGISKQEHVQQVASWGAEGFIVGSALVRALGEASSPAEGLAALKNLATELRAAAP</sequence>
<dbReference type="HAMAP" id="MF_00131">
    <property type="entry name" value="Trp_synth_alpha"/>
    <property type="match status" value="1"/>
</dbReference>
<accession>A0A8S1IRD6</accession>
<keyword evidence="4" id="KW-0822">Tryptophan biosynthesis</keyword>
<keyword evidence="11" id="KW-1185">Reference proteome</keyword>
<dbReference type="EMBL" id="CAJHUC010000663">
    <property type="protein sequence ID" value="CAD7697475.1"/>
    <property type="molecule type" value="Genomic_DNA"/>
</dbReference>
<comment type="similarity">
    <text evidence="8 9">Belongs to the TrpA family.</text>
</comment>
<dbReference type="SUPFAM" id="SSF51366">
    <property type="entry name" value="Ribulose-phoshate binding barrel"/>
    <property type="match status" value="1"/>
</dbReference>
<dbReference type="FunFam" id="3.20.20.70:FF:000107">
    <property type="entry name" value="Tryptophan synthase alpha chain, chloroplastic"/>
    <property type="match status" value="1"/>
</dbReference>
<evidence type="ECO:0000256" key="4">
    <source>
        <dbReference type="ARBA" id="ARBA00022822"/>
    </source>
</evidence>
<evidence type="ECO:0000256" key="1">
    <source>
        <dbReference type="ARBA" id="ARBA00004733"/>
    </source>
</evidence>
<dbReference type="CDD" id="cd04724">
    <property type="entry name" value="Tryptophan_synthase_alpha"/>
    <property type="match status" value="1"/>
</dbReference>
<reference evidence="10" key="1">
    <citation type="submission" date="2020-12" db="EMBL/GenBank/DDBJ databases">
        <authorList>
            <person name="Iha C."/>
        </authorList>
    </citation>
    <scope>NUCLEOTIDE SEQUENCE</scope>
</reference>
<evidence type="ECO:0000256" key="6">
    <source>
        <dbReference type="ARBA" id="ARBA00023239"/>
    </source>
</evidence>
<dbReference type="OrthoDB" id="10050244at2759"/>
<dbReference type="GO" id="GO:0004834">
    <property type="term" value="F:tryptophan synthase activity"/>
    <property type="evidence" value="ECO:0007669"/>
    <property type="project" value="UniProtKB-EC"/>
</dbReference>
<evidence type="ECO:0000256" key="7">
    <source>
        <dbReference type="ARBA" id="ARBA00049047"/>
    </source>
</evidence>
<dbReference type="Proteomes" id="UP000708148">
    <property type="component" value="Unassembled WGS sequence"/>
</dbReference>
<proteinExistence type="inferred from homology"/>
<evidence type="ECO:0000256" key="8">
    <source>
        <dbReference type="ARBA" id="ARBA00060788"/>
    </source>
</evidence>
<dbReference type="InterPro" id="IPR013785">
    <property type="entry name" value="Aldolase_TIM"/>
</dbReference>
<dbReference type="PANTHER" id="PTHR43406">
    <property type="entry name" value="TRYPTOPHAN SYNTHASE, ALPHA CHAIN"/>
    <property type="match status" value="1"/>
</dbReference>
<dbReference type="PANTHER" id="PTHR43406:SF1">
    <property type="entry name" value="TRYPTOPHAN SYNTHASE ALPHA CHAIN, CHLOROPLASTIC"/>
    <property type="match status" value="1"/>
</dbReference>
<dbReference type="NCBIfam" id="TIGR00262">
    <property type="entry name" value="trpA"/>
    <property type="match status" value="1"/>
</dbReference>
<keyword evidence="6" id="KW-0456">Lyase</keyword>
<comment type="caution">
    <text evidence="10">The sequence shown here is derived from an EMBL/GenBank/DDBJ whole genome shotgun (WGS) entry which is preliminary data.</text>
</comment>
<dbReference type="AlphaFoldDB" id="A0A8S1IRD6"/>
<dbReference type="InterPro" id="IPR002028">
    <property type="entry name" value="Trp_synthase_suA"/>
</dbReference>
<evidence type="ECO:0000256" key="2">
    <source>
        <dbReference type="ARBA" id="ARBA00011270"/>
    </source>
</evidence>
<dbReference type="GO" id="GO:0005829">
    <property type="term" value="C:cytosol"/>
    <property type="evidence" value="ECO:0007669"/>
    <property type="project" value="TreeGrafter"/>
</dbReference>
<evidence type="ECO:0000256" key="9">
    <source>
        <dbReference type="RuleBase" id="RU003662"/>
    </source>
</evidence>
<evidence type="ECO:0000313" key="10">
    <source>
        <dbReference type="EMBL" id="CAD7697475.1"/>
    </source>
</evidence>
<keyword evidence="3" id="KW-0028">Amino-acid biosynthesis</keyword>
<name>A0A8S1IRD6_9CHLO</name>
<comment type="pathway">
    <text evidence="1">Amino-acid biosynthesis; L-tryptophan biosynthesis; L-tryptophan from chorismate: step 5/5.</text>
</comment>
<dbReference type="InterPro" id="IPR011060">
    <property type="entry name" value="RibuloseP-bd_barrel"/>
</dbReference>
<dbReference type="Gene3D" id="3.20.20.70">
    <property type="entry name" value="Aldolase class I"/>
    <property type="match status" value="1"/>
</dbReference>
<dbReference type="InterPro" id="IPR018204">
    <property type="entry name" value="Trp_synthase_alpha_AS"/>
</dbReference>
<evidence type="ECO:0000313" key="11">
    <source>
        <dbReference type="Proteomes" id="UP000708148"/>
    </source>
</evidence>
<dbReference type="PROSITE" id="PS00167">
    <property type="entry name" value="TRP_SYNTHASE_ALPHA"/>
    <property type="match status" value="1"/>
</dbReference>
<comment type="catalytic activity">
    <reaction evidence="7">
        <text>(1S,2R)-1-C-(indol-3-yl)glycerol 3-phosphate + L-serine = D-glyceraldehyde 3-phosphate + L-tryptophan + H2O</text>
        <dbReference type="Rhea" id="RHEA:10532"/>
        <dbReference type="ChEBI" id="CHEBI:15377"/>
        <dbReference type="ChEBI" id="CHEBI:33384"/>
        <dbReference type="ChEBI" id="CHEBI:57912"/>
        <dbReference type="ChEBI" id="CHEBI:58866"/>
        <dbReference type="ChEBI" id="CHEBI:59776"/>
        <dbReference type="EC" id="4.2.1.20"/>
    </reaction>
</comment>
<dbReference type="Pfam" id="PF00290">
    <property type="entry name" value="Trp_syntA"/>
    <property type="match status" value="1"/>
</dbReference>
<gene>
    <name evidence="10" type="ORF">OSTQU699_LOCUS2836</name>
</gene>
<keyword evidence="5" id="KW-0057">Aromatic amino acid biosynthesis</keyword>
<organism evidence="10 11">
    <name type="scientific">Ostreobium quekettii</name>
    <dbReference type="NCBI Taxonomy" id="121088"/>
    <lineage>
        <taxon>Eukaryota</taxon>
        <taxon>Viridiplantae</taxon>
        <taxon>Chlorophyta</taxon>
        <taxon>core chlorophytes</taxon>
        <taxon>Ulvophyceae</taxon>
        <taxon>TCBD clade</taxon>
        <taxon>Bryopsidales</taxon>
        <taxon>Ostreobineae</taxon>
        <taxon>Ostreobiaceae</taxon>
        <taxon>Ostreobium</taxon>
    </lineage>
</organism>
<evidence type="ECO:0000256" key="3">
    <source>
        <dbReference type="ARBA" id="ARBA00022605"/>
    </source>
</evidence>
<evidence type="ECO:0000256" key="5">
    <source>
        <dbReference type="ARBA" id="ARBA00023141"/>
    </source>
</evidence>